<dbReference type="PANTHER" id="PTHR46390:SF1">
    <property type="entry name" value="MANNOSE-1-PHOSPHATE GUANYLYLTRANSFERASE"/>
    <property type="match status" value="1"/>
</dbReference>
<dbReference type="GO" id="GO:0009298">
    <property type="term" value="P:GDP-mannose biosynthetic process"/>
    <property type="evidence" value="ECO:0007669"/>
    <property type="project" value="TreeGrafter"/>
</dbReference>
<evidence type="ECO:0000259" key="1">
    <source>
        <dbReference type="Pfam" id="PF01050"/>
    </source>
</evidence>
<dbReference type="InterPro" id="IPR001538">
    <property type="entry name" value="Man6P_isomerase-2_C"/>
</dbReference>
<dbReference type="InterPro" id="IPR014710">
    <property type="entry name" value="RmlC-like_jellyroll"/>
</dbReference>
<dbReference type="SUPFAM" id="SSF51182">
    <property type="entry name" value="RmlC-like cupins"/>
    <property type="match status" value="1"/>
</dbReference>
<sequence length="136" mass="15452">MSTQTIATENKIIDDGIRPWGHYEVLSGDDHSGYKVKKITVKPHQKLSLQSHEFRKEIWTVIHGSGQAVKGDKMIDLKLGETIIIELKERHRLINNTDQMLVIIEVQVGSYLGEDDIKRYSDDYGRGATFTTSPKV</sequence>
<proteinExistence type="predicted"/>
<dbReference type="Gene3D" id="2.60.120.10">
    <property type="entry name" value="Jelly Rolls"/>
    <property type="match status" value="1"/>
</dbReference>
<dbReference type="PANTHER" id="PTHR46390">
    <property type="entry name" value="MANNOSE-1-PHOSPHATE GUANYLYLTRANSFERASE"/>
    <property type="match status" value="1"/>
</dbReference>
<accession>A0A3G4ZT86</accession>
<organism evidence="2">
    <name type="scientific">Edafosvirus sp</name>
    <dbReference type="NCBI Taxonomy" id="2487765"/>
    <lineage>
        <taxon>Viruses</taxon>
        <taxon>Varidnaviria</taxon>
        <taxon>Bamfordvirae</taxon>
        <taxon>Nucleocytoviricota</taxon>
        <taxon>Megaviricetes</taxon>
        <taxon>Imitervirales</taxon>
        <taxon>Mimiviridae</taxon>
        <taxon>Klosneuvirinae</taxon>
    </lineage>
</organism>
<gene>
    <name evidence="2" type="ORF">Edafosvirus5_28</name>
</gene>
<dbReference type="Pfam" id="PF01050">
    <property type="entry name" value="MannoseP_isomer"/>
    <property type="match status" value="1"/>
</dbReference>
<reference evidence="2" key="1">
    <citation type="submission" date="2018-10" db="EMBL/GenBank/DDBJ databases">
        <title>Hidden diversity of soil giant viruses.</title>
        <authorList>
            <person name="Schulz F."/>
            <person name="Alteio L."/>
            <person name="Goudeau D."/>
            <person name="Ryan E.M."/>
            <person name="Malmstrom R.R."/>
            <person name="Blanchard J."/>
            <person name="Woyke T."/>
        </authorList>
    </citation>
    <scope>NUCLEOTIDE SEQUENCE</scope>
    <source>
        <strain evidence="2">EDV1</strain>
    </source>
</reference>
<dbReference type="CDD" id="cd02213">
    <property type="entry name" value="cupin_PMI_typeII_C"/>
    <property type="match status" value="1"/>
</dbReference>
<dbReference type="EMBL" id="MK072070">
    <property type="protein sequence ID" value="AYV78110.1"/>
    <property type="molecule type" value="Genomic_DNA"/>
</dbReference>
<dbReference type="InterPro" id="IPR051161">
    <property type="entry name" value="Mannose-6P_isomerase_type2"/>
</dbReference>
<dbReference type="GO" id="GO:0016853">
    <property type="term" value="F:isomerase activity"/>
    <property type="evidence" value="ECO:0007669"/>
    <property type="project" value="UniProtKB-KW"/>
</dbReference>
<dbReference type="InterPro" id="IPR011051">
    <property type="entry name" value="RmlC_Cupin_sf"/>
</dbReference>
<feature type="domain" description="Mannose-6-phosphate isomerase type II C-terminal" evidence="1">
    <location>
        <begin position="14"/>
        <end position="122"/>
    </location>
</feature>
<evidence type="ECO:0000313" key="2">
    <source>
        <dbReference type="EMBL" id="AYV78110.1"/>
    </source>
</evidence>
<keyword evidence="2" id="KW-0413">Isomerase</keyword>
<name>A0A3G4ZT86_9VIRU</name>
<dbReference type="GO" id="GO:0005976">
    <property type="term" value="P:polysaccharide metabolic process"/>
    <property type="evidence" value="ECO:0007669"/>
    <property type="project" value="InterPro"/>
</dbReference>
<protein>
    <submittedName>
        <fullName evidence="2">Mannose-6-phosphate isomerase</fullName>
    </submittedName>
</protein>
<dbReference type="GO" id="GO:0004475">
    <property type="term" value="F:mannose-1-phosphate guanylyltransferase (GTP) activity"/>
    <property type="evidence" value="ECO:0007669"/>
    <property type="project" value="TreeGrafter"/>
</dbReference>